<evidence type="ECO:0000313" key="4">
    <source>
        <dbReference type="Proteomes" id="UP001224890"/>
    </source>
</evidence>
<sequence>MASNFIRLLRPSSRPETFATANGEGSIQIRGWVGSDKKPRKTDAICKSCSELNFEQFSNKNISHSRSALLSESWVFDLKNIISNKKKERCNFCSLLFEAICAHDPFEHPAIKNYMPQDFIGKNFRQWADGLDWRSRVPWSSHPFRRGRDVIHLDFDGEDGHGKETVQWTMDENTMQKDLILASQVAVANTAVYHAIAQSAKSDDQDTARILEAVRGVIPTVITLVKRADNKLPVGVSVQMNDASDGSGVGLFVVGVWGFGCGPKPLLSCLTTFNLRMAAPYHTQNAQKNLSYGKIITPRINVEDDCLSWMRHCLKNHDKKCRSSPRPGGVHFRLVDVEDERIVRVRSDGLNRLPKYTALSYVWGDEGKAALNFYTTNLRDLDESINVPGSPVGTTTRDAIATTKRPDDEPARRLQTKQMDKIFGHAQIVLVAAAGTHANAGLAGISMDRVPAQIASEIIPGVNVLLPVRYPQTYGKWDTRAWTLQEKLLSKRMLTTERWNGTTTLLRSPHFTEYARILEQYTSRGITDSADVLNGQNHSLYDLPERLLDLALLWQPPAIQDVHLARRAGGAFPSWSWTGWEACKANPNDHDSQTHPGVRFEEPFWVSSFDDLSLRKVVATGTKAEERHKPMILWYKVQEGISQEKVKPPSGSISTTPQVAVRGNSSAKGPVVSIPSLAPMNGNGLGLVLNNPDLAKKFIDQALEFRATNKSAAFIKYAETVPKVAEGILRAHCLVCETEVAPFVLDSTAKIRKETLWQSRADINSPLKASKEPQRSAAETRDSVLEVVKELVIKEIGIRDAVGNIVGFVIPTNSKQSVHLSSFDFILLSESQYWGNEKRVDVDGFPLYNVMMVEWDHGRKTATRVGLGSGANLENGDTCLG</sequence>
<gene>
    <name evidence="3" type="ORF">BDP55DRAFT_704007</name>
</gene>
<dbReference type="AlphaFoldDB" id="A0AAJ0EYE2"/>
<name>A0AAJ0EYE2_9PEZI</name>
<dbReference type="RefSeq" id="XP_060430092.1">
    <property type="nucleotide sequence ID" value="XM_060577987.1"/>
</dbReference>
<keyword evidence="4" id="KW-1185">Reference proteome</keyword>
<dbReference type="InterPro" id="IPR010730">
    <property type="entry name" value="HET"/>
</dbReference>
<dbReference type="EMBL" id="JAHMHR010000019">
    <property type="protein sequence ID" value="KAK1676089.1"/>
    <property type="molecule type" value="Genomic_DNA"/>
</dbReference>
<dbReference type="GeneID" id="85462513"/>
<feature type="compositionally biased region" description="Polar residues" evidence="1">
    <location>
        <begin position="651"/>
        <end position="665"/>
    </location>
</feature>
<evidence type="ECO:0000256" key="1">
    <source>
        <dbReference type="SAM" id="MobiDB-lite"/>
    </source>
</evidence>
<reference evidence="3" key="1">
    <citation type="submission" date="2021-06" db="EMBL/GenBank/DDBJ databases">
        <title>Comparative genomics, transcriptomics and evolutionary studies reveal genomic signatures of adaptation to plant cell wall in hemibiotrophic fungi.</title>
        <authorList>
            <consortium name="DOE Joint Genome Institute"/>
            <person name="Baroncelli R."/>
            <person name="Diaz J.F."/>
            <person name="Benocci T."/>
            <person name="Peng M."/>
            <person name="Battaglia E."/>
            <person name="Haridas S."/>
            <person name="Andreopoulos W."/>
            <person name="Labutti K."/>
            <person name="Pangilinan J."/>
            <person name="Floch G.L."/>
            <person name="Makela M.R."/>
            <person name="Henrissat B."/>
            <person name="Grigoriev I.V."/>
            <person name="Crouch J.A."/>
            <person name="De Vries R.P."/>
            <person name="Sukno S.A."/>
            <person name="Thon M.R."/>
        </authorList>
    </citation>
    <scope>NUCLEOTIDE SEQUENCE</scope>
    <source>
        <strain evidence="3">CBS 193.32</strain>
    </source>
</reference>
<protein>
    <recommendedName>
        <fullName evidence="2">Heterokaryon incompatibility domain-containing protein</fullName>
    </recommendedName>
</protein>
<dbReference type="PANTHER" id="PTHR33112">
    <property type="entry name" value="DOMAIN PROTEIN, PUTATIVE-RELATED"/>
    <property type="match status" value="1"/>
</dbReference>
<organism evidence="3 4">
    <name type="scientific">Colletotrichum godetiae</name>
    <dbReference type="NCBI Taxonomy" id="1209918"/>
    <lineage>
        <taxon>Eukaryota</taxon>
        <taxon>Fungi</taxon>
        <taxon>Dikarya</taxon>
        <taxon>Ascomycota</taxon>
        <taxon>Pezizomycotina</taxon>
        <taxon>Sordariomycetes</taxon>
        <taxon>Hypocreomycetidae</taxon>
        <taxon>Glomerellales</taxon>
        <taxon>Glomerellaceae</taxon>
        <taxon>Colletotrichum</taxon>
        <taxon>Colletotrichum acutatum species complex</taxon>
    </lineage>
</organism>
<accession>A0AAJ0EYE2</accession>
<feature type="region of interest" description="Disordered" evidence="1">
    <location>
        <begin position="645"/>
        <end position="665"/>
    </location>
</feature>
<proteinExistence type="predicted"/>
<dbReference type="Pfam" id="PF06985">
    <property type="entry name" value="HET"/>
    <property type="match status" value="1"/>
</dbReference>
<comment type="caution">
    <text evidence="3">The sequence shown here is derived from an EMBL/GenBank/DDBJ whole genome shotgun (WGS) entry which is preliminary data.</text>
</comment>
<dbReference type="PANTHER" id="PTHR33112:SF12">
    <property type="entry name" value="HETEROKARYON INCOMPATIBILITY DOMAIN-CONTAINING PROTEIN"/>
    <property type="match status" value="1"/>
</dbReference>
<dbReference type="Proteomes" id="UP001224890">
    <property type="component" value="Unassembled WGS sequence"/>
</dbReference>
<evidence type="ECO:0000313" key="3">
    <source>
        <dbReference type="EMBL" id="KAK1676089.1"/>
    </source>
</evidence>
<feature type="domain" description="Heterokaryon incompatibility" evidence="2">
    <location>
        <begin position="356"/>
        <end position="486"/>
    </location>
</feature>
<evidence type="ECO:0000259" key="2">
    <source>
        <dbReference type="Pfam" id="PF06985"/>
    </source>
</evidence>